<protein>
    <recommendedName>
        <fullName evidence="3">ATP-binding protein</fullName>
    </recommendedName>
</protein>
<reference evidence="1 2" key="1">
    <citation type="journal article" date="2019" name="Int. J. Syst. Evol. Microbiol.">
        <title>The Global Catalogue of Microorganisms (GCM) 10K type strain sequencing project: providing services to taxonomists for standard genome sequencing and annotation.</title>
        <authorList>
            <consortium name="The Broad Institute Genomics Platform"/>
            <consortium name="The Broad Institute Genome Sequencing Center for Infectious Disease"/>
            <person name="Wu L."/>
            <person name="Ma J."/>
        </authorList>
    </citation>
    <scope>NUCLEOTIDE SEQUENCE [LARGE SCALE GENOMIC DNA]</scope>
    <source>
        <strain evidence="1 2">JCM 12774</strain>
    </source>
</reference>
<dbReference type="RefSeq" id="WP_343864066.1">
    <property type="nucleotide sequence ID" value="NZ_BAAACX010000018.1"/>
</dbReference>
<evidence type="ECO:0008006" key="3">
    <source>
        <dbReference type="Google" id="ProtNLM"/>
    </source>
</evidence>
<organism evidence="1 2">
    <name type="scientific">Paenibacillus motobuensis</name>
    <dbReference type="NCBI Taxonomy" id="295324"/>
    <lineage>
        <taxon>Bacteria</taxon>
        <taxon>Bacillati</taxon>
        <taxon>Bacillota</taxon>
        <taxon>Bacilli</taxon>
        <taxon>Bacillales</taxon>
        <taxon>Paenibacillaceae</taxon>
        <taxon>Paenibacillus</taxon>
    </lineage>
</organism>
<dbReference type="Proteomes" id="UP001500340">
    <property type="component" value="Unassembled WGS sequence"/>
</dbReference>
<accession>A0ABN0YQG8</accession>
<dbReference type="InterPro" id="IPR027417">
    <property type="entry name" value="P-loop_NTPase"/>
</dbReference>
<evidence type="ECO:0000313" key="1">
    <source>
        <dbReference type="EMBL" id="GAA0405241.1"/>
    </source>
</evidence>
<sequence length="1360" mass="160809">MKSVIMEEIISGLGKSAADLVKDKIMQSKVIRDLKEKWVTDNYHDETVKIFKAAVIDAKYAMQLPDELFCDLLEDSVNRDEVFRWVLEGVRPGQMDKSRLNTTAYMESFPSYQDHIYPFFELILDRLAHYKITNWSPEFLEMLHQIEEMKTANHEGIKSLSDKQDRMESKQDKFEARQDQMYELLHYTLEDRKKRYTPEWFTGKARDNIKNMRERYSEELNVEVQASLMIDAIELNDKFRGHIIEKCDSILAGSSSRNNDQVDQVITTSLEKIKEIKRDMESLNDLKVCLPRLEQCVKDLKSYLDKNPHTIGSGPLRYEVNNFYSKYVDNDSSLLRIALNPYVVISGEAGAGKSHFMADQVRKRINANKMSIFLLGQLFLSEDTILSQIRKQLTIASDEEMEAVFEVFNDYGVAKGERAVIFIDALNEGKGKHYWLNSLGGFVERLRRLNNVALVMSVRDTYEDDIIPEGFYRRNNVNKYKFEGFDDLDQAIQEFFNYYQVPLVLNDYLKYEFQNPLFLKMYCMAYDQVNRSGTESIEGIFNNYFKKINENLKLRIENYPKFGNLVVEALYYFIDAKLKHKGSESNLLYEVASREVNQAMMHHGLGIHFFDELINEKIITVNPITQNGEEKNIVYIAYELFEEYITAKKIIEANKVHTYTKARDLEDFFSDQNRYFHLLSDRRSNQGIFEALAVQIPDAVSPEFIEEFEMYHWPKHILKYKEIYFKAAYYNSLTWRRPRGINGISHSYILNEFLYRSYTEPYQMYEFWDVVLKYTIVKDHYYNANFLYNQLIGLKLDEFNAFWTIYVSERFAQNDSFKTIMKWAWKEHTDQSQLDDESILLLGMNITWFMASTCDRVRDVSIKAMVKLFTNRIDILADIMKKFKRVKDAYILEALFCAAYGCMMNTRCMDQVESLGLYLYKEFFDEEEVIPHATIRNYLTGILEFALSKGLCENIHAEDIKPPFKNRYEFNEVKQDEIDDLRIEPSDAEISRLDPHHSYQSRVLDLEMYFTCQTNIIDNLQACYTNVPIQHGDSIHFETVEIIDQILPEYRENFVRMVIQEIFQMGYNFIKFGEFDFNVDYNQMDSLGQKYEWIALNKILAVYLDSKQYICQRFSDDYPVEYEGVWQFIFFRKMDPSIDYFSPFDTRDYQYTGITMTSEDLLSHFRSYAERSLNQIDWISVNRIRYKVNNEFYDTVPFLINNSEIESFKGYIQDPSNLRQKSFEDLYVGEIYWSEAYKSLLNEMNPRNCSKLYDMRITDTYCWDINDGAMNDYIEFSILSPLMLAELKLSMDSNVFELVDENGELASLQLYEHNYDNILLLRRDKVTRYLIRSEKVIGWPIINGGETRMIIFDGLQFRID</sequence>
<dbReference type="SUPFAM" id="SSF52540">
    <property type="entry name" value="P-loop containing nucleoside triphosphate hydrolases"/>
    <property type="match status" value="1"/>
</dbReference>
<comment type="caution">
    <text evidence="1">The sequence shown here is derived from an EMBL/GenBank/DDBJ whole genome shotgun (WGS) entry which is preliminary data.</text>
</comment>
<gene>
    <name evidence="1" type="ORF">GCM10008933_39420</name>
</gene>
<proteinExistence type="predicted"/>
<evidence type="ECO:0000313" key="2">
    <source>
        <dbReference type="Proteomes" id="UP001500340"/>
    </source>
</evidence>
<keyword evidence="2" id="KW-1185">Reference proteome</keyword>
<dbReference type="EMBL" id="BAAACX010000018">
    <property type="protein sequence ID" value="GAA0405241.1"/>
    <property type="molecule type" value="Genomic_DNA"/>
</dbReference>
<name>A0ABN0YQG8_9BACL</name>